<dbReference type="InterPro" id="IPR014710">
    <property type="entry name" value="RmlC-like_jellyroll"/>
</dbReference>
<organism evidence="1 2">
    <name type="scientific">Subtercola vilae</name>
    <dbReference type="NCBI Taxonomy" id="2056433"/>
    <lineage>
        <taxon>Bacteria</taxon>
        <taxon>Bacillati</taxon>
        <taxon>Actinomycetota</taxon>
        <taxon>Actinomycetes</taxon>
        <taxon>Micrococcales</taxon>
        <taxon>Microbacteriaceae</taxon>
        <taxon>Subtercola</taxon>
    </lineage>
</organism>
<keyword evidence="2" id="KW-1185">Reference proteome</keyword>
<dbReference type="SUPFAM" id="SSF51182">
    <property type="entry name" value="RmlC-like cupins"/>
    <property type="match status" value="1"/>
</dbReference>
<dbReference type="PANTHER" id="PTHR37694:SF1">
    <property type="entry name" value="SLR8022 PROTEIN"/>
    <property type="match status" value="1"/>
</dbReference>
<dbReference type="AlphaFoldDB" id="A0A4V4RDZ0"/>
<dbReference type="Gene3D" id="2.60.120.10">
    <property type="entry name" value="Jelly Rolls"/>
    <property type="match status" value="1"/>
</dbReference>
<dbReference type="EMBL" id="QYRT01000051">
    <property type="protein sequence ID" value="TIH30464.1"/>
    <property type="molecule type" value="Genomic_DNA"/>
</dbReference>
<accession>A0A4V4RDZ0</accession>
<sequence length="110" mass="11853">MQKMSLVALGRHHLAQAERASSGRSAETVFGGHEHQLRQTLIALRAGESLSEHENPGEATLQVLVGRVLLRSKTAEWNGSPGDLLTIPDAPHALDAVEDSVFLLTVVKIL</sequence>
<proteinExistence type="predicted"/>
<name>A0A4V4RDZ0_9MICO</name>
<dbReference type="CDD" id="cd02230">
    <property type="entry name" value="cupin_HP0902-like"/>
    <property type="match status" value="1"/>
</dbReference>
<reference evidence="1 2" key="1">
    <citation type="journal article" date="2019" name="Microorganisms">
        <title>Systematic Affiliation and Genome Analysis of Subtercola vilae DB165(T) with Particular Emphasis on Cold Adaptation of an Isolate from a High-Altitude Cold Volcano Lake.</title>
        <authorList>
            <person name="Villalobos A.S."/>
            <person name="Wiese J."/>
            <person name="Imhoff J.F."/>
            <person name="Dorador C."/>
            <person name="Keller A."/>
            <person name="Hentschel U."/>
        </authorList>
    </citation>
    <scope>NUCLEOTIDE SEQUENCE [LARGE SCALE GENOMIC DNA]</scope>
    <source>
        <strain evidence="1 2">DB165</strain>
    </source>
</reference>
<dbReference type="RefSeq" id="WP_136643523.1">
    <property type="nucleotide sequence ID" value="NZ_QYRT01000051.1"/>
</dbReference>
<evidence type="ECO:0000313" key="2">
    <source>
        <dbReference type="Proteomes" id="UP000306192"/>
    </source>
</evidence>
<dbReference type="InterPro" id="IPR011051">
    <property type="entry name" value="RmlC_Cupin_sf"/>
</dbReference>
<comment type="caution">
    <text evidence="1">The sequence shown here is derived from an EMBL/GenBank/DDBJ whole genome shotgun (WGS) entry which is preliminary data.</text>
</comment>
<dbReference type="Proteomes" id="UP000306192">
    <property type="component" value="Unassembled WGS sequence"/>
</dbReference>
<protein>
    <submittedName>
        <fullName evidence="1">LuxR family transcriptional regulator</fullName>
    </submittedName>
</protein>
<gene>
    <name evidence="1" type="ORF">D4765_17120</name>
</gene>
<dbReference type="OrthoDB" id="5190473at2"/>
<dbReference type="PANTHER" id="PTHR37694">
    <property type="entry name" value="SLR8022 PROTEIN"/>
    <property type="match status" value="1"/>
</dbReference>
<evidence type="ECO:0000313" key="1">
    <source>
        <dbReference type="EMBL" id="TIH30464.1"/>
    </source>
</evidence>